<evidence type="ECO:0000313" key="2">
    <source>
        <dbReference type="EMBL" id="QMW76525.1"/>
    </source>
</evidence>
<proteinExistence type="predicted"/>
<sequence length="90" mass="10607">MENTGNRPRRFCRKCLLQDMDEGQYFDDMRKYIENLDADLKVTSELYDERLAFCRECDNLISGMCRVCGCFVEMRAVMKKNSCPGMPSKW</sequence>
<organism evidence="1 3">
    <name type="scientific">Blautia producta</name>
    <dbReference type="NCBI Taxonomy" id="33035"/>
    <lineage>
        <taxon>Bacteria</taxon>
        <taxon>Bacillati</taxon>
        <taxon>Bacillota</taxon>
        <taxon>Clostridia</taxon>
        <taxon>Lachnospirales</taxon>
        <taxon>Lachnospiraceae</taxon>
        <taxon>Blautia</taxon>
    </lineage>
</organism>
<dbReference type="KEGG" id="bpro:PMF13cell1_01114"/>
<evidence type="ECO:0000313" key="3">
    <source>
        <dbReference type="Proteomes" id="UP000289794"/>
    </source>
</evidence>
<protein>
    <submittedName>
        <fullName evidence="1">Uncharacterized protein</fullName>
    </submittedName>
</protein>
<reference evidence="2 4" key="2">
    <citation type="submission" date="2019-04" db="EMBL/GenBank/DDBJ databases">
        <authorList>
            <person name="Schori C."/>
            <person name="Ahrens C."/>
        </authorList>
    </citation>
    <scope>NUCLEOTIDE SEQUENCE [LARGE SCALE GENOMIC DNA]</scope>
    <source>
        <strain evidence="2 4">DSM 2950</strain>
    </source>
</reference>
<dbReference type="EMBL" id="CP035945">
    <property type="protein sequence ID" value="QBE95591.1"/>
    <property type="molecule type" value="Genomic_DNA"/>
</dbReference>
<reference evidence="1 3" key="1">
    <citation type="submission" date="2019-01" db="EMBL/GenBank/DDBJ databases">
        <title>PMF-metabolizing Aryl O-demethylase.</title>
        <authorList>
            <person name="Kim M."/>
        </authorList>
    </citation>
    <scope>NUCLEOTIDE SEQUENCE [LARGE SCALE GENOMIC DNA]</scope>
    <source>
        <strain evidence="1 3">PMF1</strain>
    </source>
</reference>
<dbReference type="RefSeq" id="WP_018593430.1">
    <property type="nucleotide sequence ID" value="NZ_CABLBP010000001.1"/>
</dbReference>
<gene>
    <name evidence="2" type="ORF">E5259_02345</name>
    <name evidence="1" type="ORF">PMF13cell1_01114</name>
</gene>
<dbReference type="InterPro" id="IPR046169">
    <property type="entry name" value="DUF6171"/>
</dbReference>
<name>A0A4P6LTH0_9FIRM</name>
<dbReference type="EMBL" id="CP039126">
    <property type="protein sequence ID" value="QMW76525.1"/>
    <property type="molecule type" value="Genomic_DNA"/>
</dbReference>
<dbReference type="GeneID" id="75052794"/>
<evidence type="ECO:0000313" key="4">
    <source>
        <dbReference type="Proteomes" id="UP000515789"/>
    </source>
</evidence>
<accession>A0A4P6LTH0</accession>
<dbReference type="Pfam" id="PF19668">
    <property type="entry name" value="DUF6171"/>
    <property type="match status" value="1"/>
</dbReference>
<dbReference type="AlphaFoldDB" id="A0A4P6LTH0"/>
<dbReference type="Proteomes" id="UP000289794">
    <property type="component" value="Chromosome"/>
</dbReference>
<evidence type="ECO:0000313" key="1">
    <source>
        <dbReference type="EMBL" id="QBE95591.1"/>
    </source>
</evidence>
<dbReference type="Proteomes" id="UP000515789">
    <property type="component" value="Chromosome"/>
</dbReference>